<dbReference type="Pfam" id="PF13920">
    <property type="entry name" value="zf-C3HC4_3"/>
    <property type="match status" value="2"/>
</dbReference>
<evidence type="ECO:0000256" key="1">
    <source>
        <dbReference type="ARBA" id="ARBA00000900"/>
    </source>
</evidence>
<evidence type="ECO:0000256" key="11">
    <source>
        <dbReference type="ARBA" id="ARBA00022833"/>
    </source>
</evidence>
<dbReference type="SUPFAM" id="SSF57850">
    <property type="entry name" value="RING/U-box"/>
    <property type="match status" value="1"/>
</dbReference>
<feature type="repeat" description="ANK" evidence="14">
    <location>
        <begin position="624"/>
        <end position="657"/>
    </location>
</feature>
<accession>A0A2B4SE22</accession>
<dbReference type="InterPro" id="IPR040847">
    <property type="entry name" value="SH3_15"/>
</dbReference>
<dbReference type="EMBL" id="LSMT01000120">
    <property type="protein sequence ID" value="PFX26685.1"/>
    <property type="molecule type" value="Genomic_DNA"/>
</dbReference>
<dbReference type="InterPro" id="IPR013083">
    <property type="entry name" value="Znf_RING/FYVE/PHD"/>
</dbReference>
<name>A0A2B4SE22_STYPI</name>
<dbReference type="Pfam" id="PF00023">
    <property type="entry name" value="Ank"/>
    <property type="match status" value="1"/>
</dbReference>
<evidence type="ECO:0000256" key="9">
    <source>
        <dbReference type="ARBA" id="ARBA00022771"/>
    </source>
</evidence>
<dbReference type="GO" id="GO:0008270">
    <property type="term" value="F:zinc ion binding"/>
    <property type="evidence" value="ECO:0007669"/>
    <property type="project" value="UniProtKB-KW"/>
</dbReference>
<dbReference type="InterPro" id="IPR002110">
    <property type="entry name" value="Ankyrin_rpt"/>
</dbReference>
<feature type="domain" description="RING-type" evidence="17">
    <location>
        <begin position="938"/>
        <end position="971"/>
    </location>
</feature>
<evidence type="ECO:0000256" key="3">
    <source>
        <dbReference type="ARBA" id="ARBA00004906"/>
    </source>
</evidence>
<evidence type="ECO:0000256" key="14">
    <source>
        <dbReference type="PROSITE-ProRule" id="PRU00023"/>
    </source>
</evidence>
<dbReference type="FunFam" id="2.30.30.40:FF:000078">
    <property type="entry name" value="Putative e3 ubiquitin-protein ligase mib2"/>
    <property type="match status" value="1"/>
</dbReference>
<dbReference type="SMART" id="SM00184">
    <property type="entry name" value="RING"/>
    <property type="match status" value="2"/>
</dbReference>
<evidence type="ECO:0000256" key="12">
    <source>
        <dbReference type="ARBA" id="ARBA00022976"/>
    </source>
</evidence>
<evidence type="ECO:0000256" key="6">
    <source>
        <dbReference type="ARBA" id="ARBA00022679"/>
    </source>
</evidence>
<dbReference type="UniPathway" id="UPA00143"/>
<evidence type="ECO:0000256" key="15">
    <source>
        <dbReference type="PROSITE-ProRule" id="PRU00228"/>
    </source>
</evidence>
<dbReference type="PROSITE" id="PS50297">
    <property type="entry name" value="ANK_REP_REGION"/>
    <property type="match status" value="3"/>
</dbReference>
<dbReference type="PROSITE" id="PS01357">
    <property type="entry name" value="ZF_ZZ_1"/>
    <property type="match status" value="1"/>
</dbReference>
<keyword evidence="5" id="KW-0963">Cytoplasm</keyword>
<dbReference type="STRING" id="50429.A0A2B4SE22"/>
<dbReference type="OrthoDB" id="2122982at2759"/>
<feature type="domain" description="MIB/HERC2" evidence="19">
    <location>
        <begin position="1"/>
        <end position="70"/>
    </location>
</feature>
<dbReference type="Gene3D" id="2.30.30.40">
    <property type="entry name" value="SH3 Domains"/>
    <property type="match status" value="2"/>
</dbReference>
<feature type="repeat" description="ANK" evidence="14">
    <location>
        <begin position="522"/>
        <end position="555"/>
    </location>
</feature>
<dbReference type="InterPro" id="IPR010606">
    <property type="entry name" value="Mib_Herc2"/>
</dbReference>
<proteinExistence type="predicted"/>
<dbReference type="GO" id="GO:0061630">
    <property type="term" value="F:ubiquitin protein ligase activity"/>
    <property type="evidence" value="ECO:0007669"/>
    <property type="project" value="UniProtKB-EC"/>
</dbReference>
<evidence type="ECO:0000313" key="20">
    <source>
        <dbReference type="EMBL" id="PFX26685.1"/>
    </source>
</evidence>
<evidence type="ECO:0000256" key="2">
    <source>
        <dbReference type="ARBA" id="ARBA00004496"/>
    </source>
</evidence>
<dbReference type="Gene3D" id="3.30.60.90">
    <property type="match status" value="1"/>
</dbReference>
<dbReference type="Pfam" id="PF06701">
    <property type="entry name" value="MIB_HERC2"/>
    <property type="match status" value="2"/>
</dbReference>
<protein>
    <recommendedName>
        <fullName evidence="4">RING-type E3 ubiquitin transferase</fullName>
        <ecNumber evidence="4">2.3.2.27</ecNumber>
    </recommendedName>
</protein>
<comment type="subcellular location">
    <subcellularLocation>
        <location evidence="2">Cytoplasm</location>
    </subcellularLocation>
</comment>
<dbReference type="InterPro" id="IPR001841">
    <property type="entry name" value="Znf_RING"/>
</dbReference>
<dbReference type="PRINTS" id="PR01415">
    <property type="entry name" value="ANKYRIN"/>
</dbReference>
<feature type="compositionally biased region" description="Pro residues" evidence="16">
    <location>
        <begin position="801"/>
        <end position="815"/>
    </location>
</feature>
<keyword evidence="11" id="KW-0862">Zinc</keyword>
<keyword evidence="21" id="KW-1185">Reference proteome</keyword>
<evidence type="ECO:0000256" key="13">
    <source>
        <dbReference type="ARBA" id="ARBA00023043"/>
    </source>
</evidence>
<dbReference type="CDD" id="cd16520">
    <property type="entry name" value="RING-HC_MIBs-like"/>
    <property type="match status" value="1"/>
</dbReference>
<evidence type="ECO:0000256" key="10">
    <source>
        <dbReference type="ARBA" id="ARBA00022786"/>
    </source>
</evidence>
<dbReference type="CDD" id="cd16726">
    <property type="entry name" value="RING-HC_MIB2_rpt1"/>
    <property type="match status" value="1"/>
</dbReference>
<dbReference type="PROSITE" id="PS50088">
    <property type="entry name" value="ANK_REPEAT"/>
    <property type="match status" value="5"/>
</dbReference>
<comment type="pathway">
    <text evidence="3">Protein modification; protein ubiquitination.</text>
</comment>
<dbReference type="PROSITE" id="PS51416">
    <property type="entry name" value="MIB_HERC2"/>
    <property type="match status" value="2"/>
</dbReference>
<gene>
    <name evidence="20" type="primary">MIB2</name>
    <name evidence="20" type="ORF">AWC38_SpisGene8618</name>
</gene>
<dbReference type="Pfam" id="PF12796">
    <property type="entry name" value="Ank_2"/>
    <property type="match status" value="2"/>
</dbReference>
<feature type="region of interest" description="Disordered" evidence="16">
    <location>
        <begin position="772"/>
        <end position="846"/>
    </location>
</feature>
<evidence type="ECO:0000256" key="4">
    <source>
        <dbReference type="ARBA" id="ARBA00012483"/>
    </source>
</evidence>
<evidence type="ECO:0000256" key="5">
    <source>
        <dbReference type="ARBA" id="ARBA00022490"/>
    </source>
</evidence>
<evidence type="ECO:0000259" key="17">
    <source>
        <dbReference type="PROSITE" id="PS50089"/>
    </source>
</evidence>
<feature type="compositionally biased region" description="Low complexity" evidence="16">
    <location>
        <begin position="816"/>
        <end position="832"/>
    </location>
</feature>
<keyword evidence="6" id="KW-0808">Transferase</keyword>
<dbReference type="Proteomes" id="UP000225706">
    <property type="component" value="Unassembled WGS sequence"/>
</dbReference>
<dbReference type="SMART" id="SM00291">
    <property type="entry name" value="ZnF_ZZ"/>
    <property type="match status" value="1"/>
</dbReference>
<evidence type="ECO:0000256" key="7">
    <source>
        <dbReference type="ARBA" id="ARBA00022723"/>
    </source>
</evidence>
<sequence>MEVGLRVVRGPDWMWGDQDGGEGNVGTVVHLGGDGNFPEDTVLVYWDSGRHANYRAGYSGKYDLRIFDSAQTGLKHMSVICDGCRQDPLIGIRYKCADCPNYDLCSTCFTNDVHDMQHDFLRFDQVSRQDGIPVGRRAGAVKVQSKGFFPGAKVARGRDWKWADQDGGTGRIGTLTEITAWSNVERAGAKVIWNILRNNTYRAGYQGLVDLKCTTPGNGPYYYRDCLGRVGDKRLQRNKSRLRIGDRVIVNLDVEVLKAMSQGHGGWVDSMGQCVGKVGKIHKIDDDGDVHIMYGLQSWVFHPDAVTKLPTFQAGDKVRVLRNKQEVQNLQQGHGGWNESMTAALGKEGKILEVDSDGDVVVMVATDLWLFNPAAMEDLTGGEATSRQGEVPTGSPADKLTELQGLLKMMLVEAAKKGGSDPGDRLVNASSTGNLQEVRELLEANPGKINHKRAGKTALHVACHQGRTEIVKFLVNKGADKDVKDEQDYSALHHAAYGDKSGQTVITMLNTGTNVNVSDNKNKSTPLHLAVNQGNDAGVKALLSSRHCDVNCQDLAGDTPLHDSISKEKNGIMDLILNNQRLDITVSNGRGFNPLHQACMKGNKYAVEKIASKFPGLIEIPKEDGFTALHLAAFNNHTEIARVLLLSGHCDINLRNRKKQTALSLAVSEAYTSMIELLIEHGADVNAADEDGDTPLHLTIIHQAVGSSGLRGLLQGLGVDVPAGDTDHHTGSAIAVYLALHGADINFYNNEGKTPLDMCQDPQTVNLLKQFARTAPSRRRATSRPATFTQPRPQFLHSKSGPPPASTGAPDPAPVALPRSSSSGPSLGATRSAPSQKKMQDSLDQADVNRASAAGADCIICCENTATVTFRPCGHKITCSSCSLKAKRCLSCNKEIQQKIAAEGAPINAPTLMDSTDYQDRVRSLENQVRVLQDDRQCQICMERDKNMVFLCGHGACKECSERLKDCHICRLTIQNRIQIY</sequence>
<dbReference type="InterPro" id="IPR043145">
    <property type="entry name" value="Znf_ZZ_sf"/>
</dbReference>
<evidence type="ECO:0000256" key="16">
    <source>
        <dbReference type="SAM" id="MobiDB-lite"/>
    </source>
</evidence>
<dbReference type="FunFam" id="2.30.30.40:FF:000044">
    <property type="entry name" value="E3 ubiquitin-protein ligase MIB2, putative"/>
    <property type="match status" value="1"/>
</dbReference>
<dbReference type="EC" id="2.3.2.27" evidence="4"/>
<dbReference type="Pfam" id="PF00569">
    <property type="entry name" value="ZZ"/>
    <property type="match status" value="1"/>
</dbReference>
<dbReference type="Gene3D" id="1.25.40.20">
    <property type="entry name" value="Ankyrin repeat-containing domain"/>
    <property type="match status" value="3"/>
</dbReference>
<feature type="domain" description="ZZ-type" evidence="18">
    <location>
        <begin position="76"/>
        <end position="128"/>
    </location>
</feature>
<dbReference type="Pfam" id="PF13637">
    <property type="entry name" value="Ank_4"/>
    <property type="match status" value="1"/>
</dbReference>
<dbReference type="PROSITE" id="PS50135">
    <property type="entry name" value="ZF_ZZ_2"/>
    <property type="match status" value="1"/>
</dbReference>
<dbReference type="PROSITE" id="PS50089">
    <property type="entry name" value="ZF_RING_2"/>
    <property type="match status" value="2"/>
</dbReference>
<dbReference type="Gene3D" id="3.30.40.10">
    <property type="entry name" value="Zinc/RING finger domain, C3HC4 (zinc finger)"/>
    <property type="match status" value="2"/>
</dbReference>
<dbReference type="InterPro" id="IPR000433">
    <property type="entry name" value="Znf_ZZ"/>
</dbReference>
<feature type="repeat" description="ANK" evidence="14">
    <location>
        <begin position="487"/>
        <end position="520"/>
    </location>
</feature>
<evidence type="ECO:0000256" key="8">
    <source>
        <dbReference type="ARBA" id="ARBA00022737"/>
    </source>
</evidence>
<dbReference type="PANTHER" id="PTHR24202:SF4">
    <property type="entry name" value="E3 UBIQUITIN-PROTEIN LIGASE MIB2-RELATED"/>
    <property type="match status" value="1"/>
</dbReference>
<evidence type="ECO:0000259" key="18">
    <source>
        <dbReference type="PROSITE" id="PS50135"/>
    </source>
</evidence>
<dbReference type="GO" id="GO:0007219">
    <property type="term" value="P:Notch signaling pathway"/>
    <property type="evidence" value="ECO:0007669"/>
    <property type="project" value="UniProtKB-KW"/>
</dbReference>
<dbReference type="Pfam" id="PF18346">
    <property type="entry name" value="SH3_15"/>
    <property type="match status" value="2"/>
</dbReference>
<evidence type="ECO:0000313" key="21">
    <source>
        <dbReference type="Proteomes" id="UP000225706"/>
    </source>
</evidence>
<reference evidence="21" key="1">
    <citation type="journal article" date="2017" name="bioRxiv">
        <title>Comparative analysis of the genomes of Stylophora pistillata and Acropora digitifera provides evidence for extensive differences between species of corals.</title>
        <authorList>
            <person name="Voolstra C.R."/>
            <person name="Li Y."/>
            <person name="Liew Y.J."/>
            <person name="Baumgarten S."/>
            <person name="Zoccola D."/>
            <person name="Flot J.-F."/>
            <person name="Tambutte S."/>
            <person name="Allemand D."/>
            <person name="Aranda M."/>
        </authorList>
    </citation>
    <scope>NUCLEOTIDE SEQUENCE [LARGE SCALE GENOMIC DNA]</scope>
</reference>
<dbReference type="GO" id="GO:0016567">
    <property type="term" value="P:protein ubiquitination"/>
    <property type="evidence" value="ECO:0007669"/>
    <property type="project" value="UniProtKB-UniPathway"/>
</dbReference>
<keyword evidence="10" id="KW-0833">Ubl conjugation pathway</keyword>
<feature type="repeat" description="ANK" evidence="14">
    <location>
        <begin position="454"/>
        <end position="486"/>
    </location>
</feature>
<keyword evidence="13 14" id="KW-0040">ANK repeat</keyword>
<dbReference type="InterPro" id="IPR036770">
    <property type="entry name" value="Ankyrin_rpt-contain_sf"/>
</dbReference>
<comment type="catalytic activity">
    <reaction evidence="1">
        <text>S-ubiquitinyl-[E2 ubiquitin-conjugating enzyme]-L-cysteine + [acceptor protein]-L-lysine = [E2 ubiquitin-conjugating enzyme]-L-cysteine + N(6)-ubiquitinyl-[acceptor protein]-L-lysine.</text>
        <dbReference type="EC" id="2.3.2.27"/>
    </reaction>
</comment>
<dbReference type="AlphaFoldDB" id="A0A2B4SE22"/>
<organism evidence="20 21">
    <name type="scientific">Stylophora pistillata</name>
    <name type="common">Smooth cauliflower coral</name>
    <dbReference type="NCBI Taxonomy" id="50429"/>
    <lineage>
        <taxon>Eukaryota</taxon>
        <taxon>Metazoa</taxon>
        <taxon>Cnidaria</taxon>
        <taxon>Anthozoa</taxon>
        <taxon>Hexacorallia</taxon>
        <taxon>Scleractinia</taxon>
        <taxon>Astrocoeniina</taxon>
        <taxon>Pocilloporidae</taxon>
        <taxon>Stylophora</taxon>
    </lineage>
</organism>
<dbReference type="SUPFAM" id="SSF48403">
    <property type="entry name" value="Ankyrin repeat"/>
    <property type="match status" value="1"/>
</dbReference>
<keyword evidence="12" id="KW-0914">Notch signaling pathway</keyword>
<dbReference type="GO" id="GO:0005737">
    <property type="term" value="C:cytoplasm"/>
    <property type="evidence" value="ECO:0007669"/>
    <property type="project" value="UniProtKB-SubCell"/>
</dbReference>
<feature type="domain" description="RING-type" evidence="17">
    <location>
        <begin position="858"/>
        <end position="893"/>
    </location>
</feature>
<keyword evidence="9 15" id="KW-0863">Zinc-finger</keyword>
<keyword evidence="7" id="KW-0479">Metal-binding</keyword>
<keyword evidence="8" id="KW-0677">Repeat</keyword>
<dbReference type="SUPFAM" id="SSF159034">
    <property type="entry name" value="Mib/herc2 domain-like"/>
    <property type="match status" value="2"/>
</dbReference>
<dbReference type="SMART" id="SM00248">
    <property type="entry name" value="ANK"/>
    <property type="match status" value="8"/>
</dbReference>
<dbReference type="InterPro" id="IPR037252">
    <property type="entry name" value="Mib_Herc2_sf"/>
</dbReference>
<dbReference type="PANTHER" id="PTHR24202">
    <property type="entry name" value="E3 UBIQUITIN-PROTEIN LIGASE MIB2"/>
    <property type="match status" value="1"/>
</dbReference>
<comment type="caution">
    <text evidence="20">The sequence shown here is derived from an EMBL/GenBank/DDBJ whole genome shotgun (WGS) entry which is preliminary data.</text>
</comment>
<feature type="domain" description="MIB/HERC2" evidence="19">
    <location>
        <begin position="140"/>
        <end position="217"/>
    </location>
</feature>
<feature type="repeat" description="ANK" evidence="14">
    <location>
        <begin position="658"/>
        <end position="690"/>
    </location>
</feature>
<evidence type="ECO:0000259" key="19">
    <source>
        <dbReference type="PROSITE" id="PS51416"/>
    </source>
</evidence>